<comment type="function">
    <text evidence="1">Multidrug efflux pump.</text>
</comment>
<dbReference type="InterPro" id="IPR002528">
    <property type="entry name" value="MATE_fam"/>
</dbReference>
<evidence type="ECO:0000256" key="6">
    <source>
        <dbReference type="ARBA" id="ARBA00022449"/>
    </source>
</evidence>
<evidence type="ECO:0000256" key="9">
    <source>
        <dbReference type="ARBA" id="ARBA00022989"/>
    </source>
</evidence>
<keyword evidence="7" id="KW-1003">Cell membrane</keyword>
<dbReference type="PIRSF" id="PIRSF006603">
    <property type="entry name" value="DinF"/>
    <property type="match status" value="1"/>
</dbReference>
<keyword evidence="6" id="KW-0050">Antiport</keyword>
<evidence type="ECO:0000256" key="11">
    <source>
        <dbReference type="ARBA" id="ARBA00023136"/>
    </source>
</evidence>
<comment type="subcellular location">
    <subcellularLocation>
        <location evidence="2">Cell membrane</location>
        <topology evidence="2">Multi-pass membrane protein</topology>
    </subcellularLocation>
</comment>
<evidence type="ECO:0000256" key="5">
    <source>
        <dbReference type="ARBA" id="ARBA00022448"/>
    </source>
</evidence>
<dbReference type="Pfam" id="PF01554">
    <property type="entry name" value="MatE"/>
    <property type="match status" value="2"/>
</dbReference>
<feature type="transmembrane region" description="Helical" evidence="13">
    <location>
        <begin position="392"/>
        <end position="411"/>
    </location>
</feature>
<feature type="transmembrane region" description="Helical" evidence="13">
    <location>
        <begin position="417"/>
        <end position="436"/>
    </location>
</feature>
<evidence type="ECO:0000256" key="4">
    <source>
        <dbReference type="ARBA" id="ARBA00020268"/>
    </source>
</evidence>
<dbReference type="RefSeq" id="WP_173865913.1">
    <property type="nucleotide sequence ID" value="NZ_JAAWUU010000009.1"/>
</dbReference>
<evidence type="ECO:0000313" key="15">
    <source>
        <dbReference type="Proteomes" id="UP000821846"/>
    </source>
</evidence>
<comment type="caution">
    <text evidence="14">The sequence shown here is derived from an EMBL/GenBank/DDBJ whole genome shotgun (WGS) entry which is preliminary data.</text>
</comment>
<feature type="transmembrane region" description="Helical" evidence="13">
    <location>
        <begin position="192"/>
        <end position="218"/>
    </location>
</feature>
<feature type="transmembrane region" description="Helical" evidence="13">
    <location>
        <begin position="127"/>
        <end position="151"/>
    </location>
</feature>
<evidence type="ECO:0000256" key="3">
    <source>
        <dbReference type="ARBA" id="ARBA00010199"/>
    </source>
</evidence>
<sequence>MDQSFMKERKILPLVLSMSLPMVISMAVNALYNIVDSYFVAKLSEEAMTALALVYPIQNLITAIGVGIGIGINAGIAYYLGAKKQTTANQIATQGIALSVLHGILLTVLCTAGLWKFLKGFSADLEVNLMAITYGNRVLLFSVVITLGITFEKIFQSVGKMKVSMFSMICGCLINILLDPLMIFGIGPFPAMGIAGAAYATGIGQTATLLIYLIFYFADPIPVKIQLKYLKPEKHVISRIYAVGIPATLNMALPSLLISSLNGILSGFSEKYVLVLGVYYKLQTFIYLSANGIIQGIRPLIGYNYGAGEKKRVEKIFRTALGLVLGVMAAGMLISWLIPGKLIGLFTVNEETIRIGITALHIISFGFIVSGVSVTCSGALEGLGKGTPSFCIALLRYVIVIIPAAFLFGKILGANGVWLAFPVAEALTAVFAIILYQR</sequence>
<keyword evidence="9 13" id="KW-1133">Transmembrane helix</keyword>
<feature type="transmembrane region" description="Helical" evidence="13">
    <location>
        <begin position="55"/>
        <end position="80"/>
    </location>
</feature>
<name>A0ABX2GX53_9FIRM</name>
<evidence type="ECO:0000313" key="14">
    <source>
        <dbReference type="EMBL" id="NSG29421.1"/>
    </source>
</evidence>
<organism evidence="14 15">
    <name type="scientific">Faecalicatena fissicatena</name>
    <dbReference type="NCBI Taxonomy" id="290055"/>
    <lineage>
        <taxon>Bacteria</taxon>
        <taxon>Bacillati</taxon>
        <taxon>Bacillota</taxon>
        <taxon>Clostridia</taxon>
        <taxon>Lachnospirales</taxon>
        <taxon>Lachnospiraceae</taxon>
        <taxon>Faecalicatena</taxon>
    </lineage>
</organism>
<feature type="transmembrane region" description="Helical" evidence="13">
    <location>
        <begin position="358"/>
        <end position="380"/>
    </location>
</feature>
<dbReference type="PANTHER" id="PTHR43298:SF2">
    <property type="entry name" value="FMN_FAD EXPORTER YEEO-RELATED"/>
    <property type="match status" value="1"/>
</dbReference>
<comment type="similarity">
    <text evidence="3">Belongs to the multi antimicrobial extrusion (MATE) (TC 2.A.66.1) family.</text>
</comment>
<accession>A0ABX2GX53</accession>
<dbReference type="InterPro" id="IPR050222">
    <property type="entry name" value="MATE_MdtK"/>
</dbReference>
<evidence type="ECO:0000256" key="10">
    <source>
        <dbReference type="ARBA" id="ARBA00023065"/>
    </source>
</evidence>
<evidence type="ECO:0000256" key="13">
    <source>
        <dbReference type="SAM" id="Phobius"/>
    </source>
</evidence>
<feature type="transmembrane region" description="Helical" evidence="13">
    <location>
        <begin position="92"/>
        <end position="115"/>
    </location>
</feature>
<gene>
    <name evidence="14" type="ORF">HFM93_03825</name>
</gene>
<evidence type="ECO:0000256" key="2">
    <source>
        <dbReference type="ARBA" id="ARBA00004651"/>
    </source>
</evidence>
<evidence type="ECO:0000256" key="12">
    <source>
        <dbReference type="ARBA" id="ARBA00031636"/>
    </source>
</evidence>
<keyword evidence="8 13" id="KW-0812">Transmembrane</keyword>
<feature type="transmembrane region" description="Helical" evidence="13">
    <location>
        <begin position="317"/>
        <end position="338"/>
    </location>
</feature>
<evidence type="ECO:0000256" key="8">
    <source>
        <dbReference type="ARBA" id="ARBA00022692"/>
    </source>
</evidence>
<feature type="transmembrane region" description="Helical" evidence="13">
    <location>
        <begin position="239"/>
        <end position="265"/>
    </location>
</feature>
<evidence type="ECO:0000256" key="1">
    <source>
        <dbReference type="ARBA" id="ARBA00003408"/>
    </source>
</evidence>
<dbReference type="Proteomes" id="UP000821846">
    <property type="component" value="Unassembled WGS sequence"/>
</dbReference>
<evidence type="ECO:0000256" key="7">
    <source>
        <dbReference type="ARBA" id="ARBA00022475"/>
    </source>
</evidence>
<feature type="transmembrane region" description="Helical" evidence="13">
    <location>
        <begin position="12"/>
        <end position="35"/>
    </location>
</feature>
<keyword evidence="11 13" id="KW-0472">Membrane</keyword>
<dbReference type="InterPro" id="IPR048279">
    <property type="entry name" value="MdtK-like"/>
</dbReference>
<keyword evidence="15" id="KW-1185">Reference proteome</keyword>
<keyword evidence="5" id="KW-0813">Transport</keyword>
<dbReference type="PANTHER" id="PTHR43298">
    <property type="entry name" value="MULTIDRUG RESISTANCE PROTEIN NORM-RELATED"/>
    <property type="match status" value="1"/>
</dbReference>
<keyword evidence="10" id="KW-0406">Ion transport</keyword>
<protein>
    <recommendedName>
        <fullName evidence="4">Probable multidrug resistance protein NorM</fullName>
    </recommendedName>
    <alternativeName>
        <fullName evidence="12">Multidrug-efflux transporter</fullName>
    </alternativeName>
</protein>
<dbReference type="EMBL" id="JAAWUZ010000008">
    <property type="protein sequence ID" value="NSG29421.1"/>
    <property type="molecule type" value="Genomic_DNA"/>
</dbReference>
<proteinExistence type="inferred from homology"/>
<dbReference type="NCBIfam" id="TIGR00797">
    <property type="entry name" value="matE"/>
    <property type="match status" value="1"/>
</dbReference>
<reference evidence="14 15" key="1">
    <citation type="journal article" date="2020" name="Cell Host Microbe">
        <title>Functional and Genomic Variation between Human-Derived Isolates of Lachnospiraceae Reveals Inter- and Intra-Species Diversity.</title>
        <authorList>
            <person name="Sorbara M.T."/>
            <person name="Littmann E.R."/>
            <person name="Fontana E."/>
            <person name="Moody T.U."/>
            <person name="Kohout C.E."/>
            <person name="Gjonbalaj M."/>
            <person name="Eaton V."/>
            <person name="Seok R."/>
            <person name="Leiner I.M."/>
            <person name="Pamer E.G."/>
        </authorList>
    </citation>
    <scope>NUCLEOTIDE SEQUENCE [LARGE SCALE GENOMIC DNA]</scope>
    <source>
        <strain evidence="14 15">MSK.14.16</strain>
    </source>
</reference>
<feature type="transmembrane region" description="Helical" evidence="13">
    <location>
        <begin position="163"/>
        <end position="186"/>
    </location>
</feature>